<evidence type="ECO:0000256" key="13">
    <source>
        <dbReference type="PIRSR" id="PIRSR006621-1"/>
    </source>
</evidence>
<keyword evidence="7" id="KW-0521">NADP</keyword>
<comment type="cofactor">
    <cofactor evidence="1 12 14">
        <name>FMN</name>
        <dbReference type="ChEBI" id="CHEBI:58210"/>
    </cofactor>
</comment>
<evidence type="ECO:0000256" key="2">
    <source>
        <dbReference type="ARBA" id="ARBA00002790"/>
    </source>
</evidence>
<feature type="active site" description="Proton donor" evidence="13">
    <location>
        <position position="109"/>
    </location>
</feature>
<sequence length="341" mass="36259">MSVSATLATPLHLGGVEIANRIFLAPMSGITDEPFRKRAVAHGAGLVVSEMVASGELAKGRRNSALRIRRPDVPVHVVQLAGRDAEWMAEGARIAAGEGADIIDINMGCPAKKVTGGYCGSALMRAPDHALSLIQAVIGAVDIPVTVKMRLGWDEDTLNAPDIARRAEAAGVALVTVHGRTRCQFYKGSADWRAIKRVKQAVSIPVVANGDVLTLADASEIVAQSGADAVMIGRGHYGAPWLAGSLAAEAGGNLARGVPRHAAEISEYISAHYEDMLTFYGVESGLRQARKHLGWYLDRHAPHVAPNTRRTIMTSTEPHMVIDAIRIAFSENAEAMLRSAA</sequence>
<evidence type="ECO:0000256" key="4">
    <source>
        <dbReference type="ARBA" id="ARBA00022630"/>
    </source>
</evidence>
<protein>
    <recommendedName>
        <fullName evidence="12">tRNA-dihydrouridine synthase</fullName>
        <ecNumber evidence="12">1.3.1.-</ecNumber>
    </recommendedName>
</protein>
<evidence type="ECO:0000256" key="1">
    <source>
        <dbReference type="ARBA" id="ARBA00001917"/>
    </source>
</evidence>
<organism evidence="16 17">
    <name type="scientific">Neoaquamicrobium microcysteis</name>
    <dbReference type="NCBI Taxonomy" id="2682781"/>
    <lineage>
        <taxon>Bacteria</taxon>
        <taxon>Pseudomonadati</taxon>
        <taxon>Pseudomonadota</taxon>
        <taxon>Alphaproteobacteria</taxon>
        <taxon>Hyphomicrobiales</taxon>
        <taxon>Phyllobacteriaceae</taxon>
        <taxon>Neoaquamicrobium</taxon>
    </lineage>
</organism>
<keyword evidence="9 12" id="KW-0560">Oxidoreductase</keyword>
<dbReference type="InterPro" id="IPR018517">
    <property type="entry name" value="tRNA_hU_synthase_CS"/>
</dbReference>
<gene>
    <name evidence="16" type="primary">dusB</name>
    <name evidence="16" type="ORF">FY036_17055</name>
</gene>
<reference evidence="16 17" key="1">
    <citation type="submission" date="2019-08" db="EMBL/GenBank/DDBJ databases">
        <authorList>
            <person name="Seo Y.L."/>
        </authorList>
    </citation>
    <scope>NUCLEOTIDE SEQUENCE [LARGE SCALE GENOMIC DNA]</scope>
    <source>
        <strain evidence="16 17">MaA-C15</strain>
    </source>
</reference>
<proteinExistence type="inferred from homology"/>
<feature type="binding site" evidence="14">
    <location>
        <position position="148"/>
    </location>
    <ligand>
        <name>FMN</name>
        <dbReference type="ChEBI" id="CHEBI:58210"/>
    </ligand>
</feature>
<feature type="binding site" evidence="14">
    <location>
        <begin position="233"/>
        <end position="234"/>
    </location>
    <ligand>
        <name>FMN</name>
        <dbReference type="ChEBI" id="CHEBI:58210"/>
    </ligand>
</feature>
<evidence type="ECO:0000256" key="5">
    <source>
        <dbReference type="ARBA" id="ARBA00022643"/>
    </source>
</evidence>
<dbReference type="CDD" id="cd02801">
    <property type="entry name" value="DUS_like_FMN"/>
    <property type="match status" value="1"/>
</dbReference>
<evidence type="ECO:0000256" key="12">
    <source>
        <dbReference type="PIRNR" id="PIRNR006621"/>
    </source>
</evidence>
<feature type="binding site" evidence="14">
    <location>
        <position position="178"/>
    </location>
    <ligand>
        <name>FMN</name>
        <dbReference type="ChEBI" id="CHEBI:58210"/>
    </ligand>
</feature>
<dbReference type="Pfam" id="PF01207">
    <property type="entry name" value="Dus"/>
    <property type="match status" value="1"/>
</dbReference>
<dbReference type="SUPFAM" id="SSF51395">
    <property type="entry name" value="FMN-linked oxidoreductases"/>
    <property type="match status" value="1"/>
</dbReference>
<dbReference type="PANTHER" id="PTHR45846">
    <property type="entry name" value="TRNA-DIHYDROURIDINE(47) SYNTHASE [NAD(P)(+)]-LIKE"/>
    <property type="match status" value="1"/>
</dbReference>
<dbReference type="Gene3D" id="1.10.1200.80">
    <property type="entry name" value="Putative flavin oxidoreducatase, domain 2"/>
    <property type="match status" value="1"/>
</dbReference>
<dbReference type="GO" id="GO:0000049">
    <property type="term" value="F:tRNA binding"/>
    <property type="evidence" value="ECO:0007669"/>
    <property type="project" value="UniProtKB-KW"/>
</dbReference>
<dbReference type="InterPro" id="IPR004652">
    <property type="entry name" value="DusB-like"/>
</dbReference>
<reference evidence="16 17" key="2">
    <citation type="submission" date="2019-09" db="EMBL/GenBank/DDBJ databases">
        <title>Mesorhizobium sp. MaA-C15 isolated from Microcystis aeruginosa.</title>
        <authorList>
            <person name="Jeong S.E."/>
            <person name="Jin H.M."/>
            <person name="Jeon C.O."/>
        </authorList>
    </citation>
    <scope>NUCLEOTIDE SEQUENCE [LARGE SCALE GENOMIC DNA]</scope>
    <source>
        <strain evidence="16 17">MaA-C15</strain>
    </source>
</reference>
<comment type="caution">
    <text evidence="16">The sequence shown here is derived from an EMBL/GenBank/DDBJ whole genome shotgun (WGS) entry which is preliminary data.</text>
</comment>
<keyword evidence="8" id="KW-0694">RNA-binding</keyword>
<keyword evidence="14" id="KW-0547">Nucleotide-binding</keyword>
<dbReference type="InterPro" id="IPR001269">
    <property type="entry name" value="DUS_fam"/>
</dbReference>
<comment type="catalytic activity">
    <reaction evidence="11">
        <text>a 5,6-dihydrouridine in tRNA + NAD(+) = a uridine in tRNA + NADH + H(+)</text>
        <dbReference type="Rhea" id="RHEA:54452"/>
        <dbReference type="Rhea" id="RHEA-COMP:13339"/>
        <dbReference type="Rhea" id="RHEA-COMP:13887"/>
        <dbReference type="ChEBI" id="CHEBI:15378"/>
        <dbReference type="ChEBI" id="CHEBI:57540"/>
        <dbReference type="ChEBI" id="CHEBI:57945"/>
        <dbReference type="ChEBI" id="CHEBI:65315"/>
        <dbReference type="ChEBI" id="CHEBI:74443"/>
    </reaction>
</comment>
<dbReference type="InterPro" id="IPR024036">
    <property type="entry name" value="tRNA-dHydroUridine_Synthase_C"/>
</dbReference>
<evidence type="ECO:0000313" key="16">
    <source>
        <dbReference type="EMBL" id="TYR31132.1"/>
    </source>
</evidence>
<evidence type="ECO:0000256" key="6">
    <source>
        <dbReference type="ARBA" id="ARBA00022694"/>
    </source>
</evidence>
<feature type="domain" description="DUS-like FMN-binding" evidence="15">
    <location>
        <begin position="24"/>
        <end position="331"/>
    </location>
</feature>
<dbReference type="Gene3D" id="3.20.20.70">
    <property type="entry name" value="Aldolase class I"/>
    <property type="match status" value="1"/>
</dbReference>
<evidence type="ECO:0000313" key="17">
    <source>
        <dbReference type="Proteomes" id="UP000323258"/>
    </source>
</evidence>
<dbReference type="PROSITE" id="PS01136">
    <property type="entry name" value="UPF0034"/>
    <property type="match status" value="1"/>
</dbReference>
<name>A0A5D4GSV1_9HYPH</name>
<dbReference type="Proteomes" id="UP000323258">
    <property type="component" value="Unassembled WGS sequence"/>
</dbReference>
<dbReference type="OrthoDB" id="9764501at2"/>
<dbReference type="EMBL" id="VSZS01000065">
    <property type="protein sequence ID" value="TYR31132.1"/>
    <property type="molecule type" value="Genomic_DNA"/>
</dbReference>
<evidence type="ECO:0000256" key="10">
    <source>
        <dbReference type="ARBA" id="ARBA00048205"/>
    </source>
</evidence>
<evidence type="ECO:0000256" key="14">
    <source>
        <dbReference type="PIRSR" id="PIRSR006621-2"/>
    </source>
</evidence>
<evidence type="ECO:0000256" key="7">
    <source>
        <dbReference type="ARBA" id="ARBA00022857"/>
    </source>
</evidence>
<keyword evidence="5 12" id="KW-0288">FMN</keyword>
<dbReference type="RefSeq" id="WP_148915933.1">
    <property type="nucleotide sequence ID" value="NZ_VSZS01000065.1"/>
</dbReference>
<dbReference type="NCBIfam" id="TIGR00737">
    <property type="entry name" value="nifR3_yhdG"/>
    <property type="match status" value="1"/>
</dbReference>
<dbReference type="GO" id="GO:0050660">
    <property type="term" value="F:flavin adenine dinucleotide binding"/>
    <property type="evidence" value="ECO:0007669"/>
    <property type="project" value="InterPro"/>
</dbReference>
<keyword evidence="6 12" id="KW-0819">tRNA processing</keyword>
<keyword evidence="3" id="KW-0820">tRNA-binding</keyword>
<comment type="function">
    <text evidence="2 12">Catalyzes the synthesis of 5,6-dihydrouridine (D), a modified base found in the D-loop of most tRNAs, via the reduction of the C5-C6 double bond in target uridines.</text>
</comment>
<dbReference type="EC" id="1.3.1.-" evidence="12"/>
<comment type="similarity">
    <text evidence="12">Belongs to the dus family.</text>
</comment>
<dbReference type="InterPro" id="IPR013785">
    <property type="entry name" value="Aldolase_TIM"/>
</dbReference>
<comment type="catalytic activity">
    <reaction evidence="10">
        <text>a 5,6-dihydrouridine in tRNA + NADP(+) = a uridine in tRNA + NADPH + H(+)</text>
        <dbReference type="Rhea" id="RHEA:23624"/>
        <dbReference type="Rhea" id="RHEA-COMP:13339"/>
        <dbReference type="Rhea" id="RHEA-COMP:13887"/>
        <dbReference type="ChEBI" id="CHEBI:15378"/>
        <dbReference type="ChEBI" id="CHEBI:57783"/>
        <dbReference type="ChEBI" id="CHEBI:58349"/>
        <dbReference type="ChEBI" id="CHEBI:65315"/>
        <dbReference type="ChEBI" id="CHEBI:74443"/>
    </reaction>
</comment>
<dbReference type="GO" id="GO:0017150">
    <property type="term" value="F:tRNA dihydrouridine synthase activity"/>
    <property type="evidence" value="ECO:0007669"/>
    <property type="project" value="InterPro"/>
</dbReference>
<evidence type="ECO:0000256" key="3">
    <source>
        <dbReference type="ARBA" id="ARBA00022555"/>
    </source>
</evidence>
<accession>A0A5D4GSV1</accession>
<keyword evidence="17" id="KW-1185">Reference proteome</keyword>
<dbReference type="PIRSF" id="PIRSF006621">
    <property type="entry name" value="Dus"/>
    <property type="match status" value="1"/>
</dbReference>
<feature type="binding site" evidence="14">
    <location>
        <position position="79"/>
    </location>
    <ligand>
        <name>FMN</name>
        <dbReference type="ChEBI" id="CHEBI:58210"/>
    </ligand>
</feature>
<dbReference type="AlphaFoldDB" id="A0A5D4GSV1"/>
<dbReference type="InterPro" id="IPR035587">
    <property type="entry name" value="DUS-like_FMN-bd"/>
</dbReference>
<evidence type="ECO:0000256" key="9">
    <source>
        <dbReference type="ARBA" id="ARBA00023002"/>
    </source>
</evidence>
<keyword evidence="4 12" id="KW-0285">Flavoprotein</keyword>
<evidence type="ECO:0000259" key="15">
    <source>
        <dbReference type="Pfam" id="PF01207"/>
    </source>
</evidence>
<dbReference type="PANTHER" id="PTHR45846:SF1">
    <property type="entry name" value="TRNA-DIHYDROURIDINE(47) SYNTHASE [NAD(P)(+)]-LIKE"/>
    <property type="match status" value="1"/>
</dbReference>
<evidence type="ECO:0000256" key="11">
    <source>
        <dbReference type="ARBA" id="ARBA00048802"/>
    </source>
</evidence>
<evidence type="ECO:0000256" key="8">
    <source>
        <dbReference type="ARBA" id="ARBA00022884"/>
    </source>
</evidence>